<feature type="transmembrane region" description="Helical" evidence="7">
    <location>
        <begin position="179"/>
        <end position="203"/>
    </location>
</feature>
<evidence type="ECO:0000256" key="1">
    <source>
        <dbReference type="ARBA" id="ARBA00004141"/>
    </source>
</evidence>
<name>A0A7D5UT01_9HYPO</name>
<dbReference type="Proteomes" id="UP000510686">
    <property type="component" value="Chromosome 1"/>
</dbReference>
<dbReference type="PANTHER" id="PTHR33048:SF155">
    <property type="entry name" value="INTEGRAL MEMBRANE PROTEIN"/>
    <property type="match status" value="1"/>
</dbReference>
<sequence length="428" mass="48119">MASNGNLARQDVDRGFVILAVGWIECGITALFVTGRVYSRFQKRGGLGADDWLILISFILAVAFMGVTTPEVQYGTGRHLEFLSEDEKIQSVKLDWVSQAFHIMSTAVAKISIVLFIRQIIGKGHSRMWFLYIMVAMLFVISVVCVAFIFAQCTPAAALWDPRLSEVGKCWDPKVQQGYGYFTASFSVFSDFALAVFPVTVLWNLHMEWRLKMSLMFFMGLGAFAGIASIIKTMKLETLSSRGDYTYETVDLIIWMMTEQFCIIIAACIPPMRSLFVNIYRKVFNIQSTHDASTNKTGGTKSRQGYVNQPSQNEEHGLSRMESGYWRNETEISAAAYRSEPDGDNSSGHADRRSDSDELLREQHRGIVKRTEVMVSEHRILDADIIPKKGRPLAPAFNCGCRVEKHVSTMIKPVNGYDDMTTTTKHEG</sequence>
<feature type="compositionally biased region" description="Basic and acidic residues" evidence="6">
    <location>
        <begin position="349"/>
        <end position="359"/>
    </location>
</feature>
<dbReference type="KEGG" id="mbrn:26238787"/>
<evidence type="ECO:0000256" key="3">
    <source>
        <dbReference type="ARBA" id="ARBA00022989"/>
    </source>
</evidence>
<dbReference type="InterPro" id="IPR052337">
    <property type="entry name" value="SAT4-like"/>
</dbReference>
<feature type="transmembrane region" description="Helical" evidence="7">
    <location>
        <begin position="51"/>
        <end position="69"/>
    </location>
</feature>
<evidence type="ECO:0000256" key="2">
    <source>
        <dbReference type="ARBA" id="ARBA00022692"/>
    </source>
</evidence>
<dbReference type="RefSeq" id="XP_065986059.1">
    <property type="nucleotide sequence ID" value="XM_066129717.1"/>
</dbReference>
<feature type="transmembrane region" description="Helical" evidence="7">
    <location>
        <begin position="252"/>
        <end position="272"/>
    </location>
</feature>
<dbReference type="EMBL" id="CP058932">
    <property type="protein sequence ID" value="QLI65918.1"/>
    <property type="molecule type" value="Genomic_DNA"/>
</dbReference>
<feature type="region of interest" description="Disordered" evidence="6">
    <location>
        <begin position="337"/>
        <end position="359"/>
    </location>
</feature>
<proteinExistence type="inferred from homology"/>
<feature type="transmembrane region" description="Helical" evidence="7">
    <location>
        <begin position="129"/>
        <end position="159"/>
    </location>
</feature>
<feature type="transmembrane region" description="Helical" evidence="7">
    <location>
        <begin position="96"/>
        <end position="117"/>
    </location>
</feature>
<feature type="compositionally biased region" description="Polar residues" evidence="6">
    <location>
        <begin position="291"/>
        <end position="312"/>
    </location>
</feature>
<dbReference type="GeneID" id="26238787"/>
<dbReference type="Pfam" id="PF20684">
    <property type="entry name" value="Fung_rhodopsin"/>
    <property type="match status" value="1"/>
</dbReference>
<feature type="domain" description="Rhodopsin" evidence="8">
    <location>
        <begin position="36"/>
        <end position="277"/>
    </location>
</feature>
<protein>
    <recommendedName>
        <fullName evidence="8">Rhodopsin domain-containing protein</fullName>
    </recommendedName>
</protein>
<gene>
    <name evidence="9" type="ORF">G6M90_00g011790</name>
</gene>
<dbReference type="PANTHER" id="PTHR33048">
    <property type="entry name" value="PTH11-LIKE INTEGRAL MEMBRANE PROTEIN (AFU_ORTHOLOGUE AFUA_5G11245)"/>
    <property type="match status" value="1"/>
</dbReference>
<evidence type="ECO:0000256" key="4">
    <source>
        <dbReference type="ARBA" id="ARBA00023136"/>
    </source>
</evidence>
<evidence type="ECO:0000313" key="9">
    <source>
        <dbReference type="EMBL" id="QLI65918.1"/>
    </source>
</evidence>
<keyword evidence="2 7" id="KW-0812">Transmembrane</keyword>
<accession>A0A7D5UT01</accession>
<evidence type="ECO:0000256" key="7">
    <source>
        <dbReference type="SAM" id="Phobius"/>
    </source>
</evidence>
<dbReference type="AlphaFoldDB" id="A0A7D5UT01"/>
<organism evidence="9 10">
    <name type="scientific">Metarhizium brunneum</name>
    <dbReference type="NCBI Taxonomy" id="500148"/>
    <lineage>
        <taxon>Eukaryota</taxon>
        <taxon>Fungi</taxon>
        <taxon>Dikarya</taxon>
        <taxon>Ascomycota</taxon>
        <taxon>Pezizomycotina</taxon>
        <taxon>Sordariomycetes</taxon>
        <taxon>Hypocreomycetidae</taxon>
        <taxon>Hypocreales</taxon>
        <taxon>Clavicipitaceae</taxon>
        <taxon>Metarhizium</taxon>
    </lineage>
</organism>
<feature type="transmembrane region" description="Helical" evidence="7">
    <location>
        <begin position="16"/>
        <end position="39"/>
    </location>
</feature>
<evidence type="ECO:0000256" key="6">
    <source>
        <dbReference type="SAM" id="MobiDB-lite"/>
    </source>
</evidence>
<evidence type="ECO:0000256" key="5">
    <source>
        <dbReference type="ARBA" id="ARBA00038359"/>
    </source>
</evidence>
<feature type="transmembrane region" description="Helical" evidence="7">
    <location>
        <begin position="215"/>
        <end position="232"/>
    </location>
</feature>
<dbReference type="GO" id="GO:0016020">
    <property type="term" value="C:membrane"/>
    <property type="evidence" value="ECO:0007669"/>
    <property type="project" value="UniProtKB-SubCell"/>
</dbReference>
<keyword evidence="3 7" id="KW-1133">Transmembrane helix</keyword>
<reference evidence="9 10" key="1">
    <citation type="submission" date="2020-07" db="EMBL/GenBank/DDBJ databases">
        <title>Telomere length de novo assembly of all 7 chromosomes of the fungus, Metarhizium brunneum, using a novel assembly pipeline.</title>
        <authorList>
            <person name="Saud z."/>
            <person name="Kortsinoglou A."/>
            <person name="Kouvelis V.N."/>
            <person name="Butt T.M."/>
        </authorList>
    </citation>
    <scope>NUCLEOTIDE SEQUENCE [LARGE SCALE GENOMIC DNA]</scope>
    <source>
        <strain evidence="9 10">4556</strain>
    </source>
</reference>
<keyword evidence="10" id="KW-1185">Reference proteome</keyword>
<comment type="similarity">
    <text evidence="5">Belongs to the SAT4 family.</text>
</comment>
<comment type="subcellular location">
    <subcellularLocation>
        <location evidence="1">Membrane</location>
        <topology evidence="1">Multi-pass membrane protein</topology>
    </subcellularLocation>
</comment>
<feature type="region of interest" description="Disordered" evidence="6">
    <location>
        <begin position="291"/>
        <end position="323"/>
    </location>
</feature>
<dbReference type="OrthoDB" id="3923077at2759"/>
<keyword evidence="4 7" id="KW-0472">Membrane</keyword>
<evidence type="ECO:0000313" key="10">
    <source>
        <dbReference type="Proteomes" id="UP000510686"/>
    </source>
</evidence>
<dbReference type="InterPro" id="IPR049326">
    <property type="entry name" value="Rhodopsin_dom_fungi"/>
</dbReference>
<evidence type="ECO:0000259" key="8">
    <source>
        <dbReference type="Pfam" id="PF20684"/>
    </source>
</evidence>